<sequence>MKIIELLVGACISFGRNIIGIVFRPYESYRRIADHGSLIELIYIGFVLAFYFGLASLVHTSQFRPFLLTKEFVLLAGGAFFTYILVVGLVWNIGVLAGGKGTLRAVLLGWGYTLIPTVFWFLVTSLLYVILPPPRTTSVAGVSFSVLFLVFSTVLFFWKVILAYLTMRFGLRLDLGRIVIVTLITVPILVFYSMLMYRWGIFRVPFL</sequence>
<dbReference type="AlphaFoldDB" id="A0A0G1WEW2"/>
<evidence type="ECO:0000256" key="3">
    <source>
        <dbReference type="ARBA" id="ARBA00022989"/>
    </source>
</evidence>
<dbReference type="Proteomes" id="UP000034212">
    <property type="component" value="Unassembled WGS sequence"/>
</dbReference>
<dbReference type="EMBL" id="LCOQ01000010">
    <property type="protein sequence ID" value="KKU80760.1"/>
    <property type="molecule type" value="Genomic_DNA"/>
</dbReference>
<evidence type="ECO:0000256" key="2">
    <source>
        <dbReference type="ARBA" id="ARBA00022692"/>
    </source>
</evidence>
<evidence type="ECO:0000256" key="1">
    <source>
        <dbReference type="ARBA" id="ARBA00004141"/>
    </source>
</evidence>
<evidence type="ECO:0000256" key="4">
    <source>
        <dbReference type="ARBA" id="ARBA00023136"/>
    </source>
</evidence>
<feature type="transmembrane region" description="Helical" evidence="5">
    <location>
        <begin position="38"/>
        <end position="60"/>
    </location>
</feature>
<feature type="transmembrane region" description="Helical" evidence="5">
    <location>
        <begin position="142"/>
        <end position="166"/>
    </location>
</feature>
<feature type="transmembrane region" description="Helical" evidence="5">
    <location>
        <begin position="6"/>
        <end position="26"/>
    </location>
</feature>
<proteinExistence type="predicted"/>
<dbReference type="InterPro" id="IPR006977">
    <property type="entry name" value="Yip1_dom"/>
</dbReference>
<feature type="domain" description="Yip1" evidence="6">
    <location>
        <begin position="19"/>
        <end position="194"/>
    </location>
</feature>
<dbReference type="GO" id="GO:0016020">
    <property type="term" value="C:membrane"/>
    <property type="evidence" value="ECO:0007669"/>
    <property type="project" value="UniProtKB-SubCell"/>
</dbReference>
<feature type="transmembrane region" description="Helical" evidence="5">
    <location>
        <begin position="105"/>
        <end position="130"/>
    </location>
</feature>
<dbReference type="Pfam" id="PF04893">
    <property type="entry name" value="Yip1"/>
    <property type="match status" value="1"/>
</dbReference>
<accession>A0A0G1WEW2</accession>
<name>A0A0G1WEW2_9BACT</name>
<gene>
    <name evidence="7" type="ORF">UY08_C0010G0006</name>
</gene>
<comment type="subcellular location">
    <subcellularLocation>
        <location evidence="1">Membrane</location>
        <topology evidence="1">Multi-pass membrane protein</topology>
    </subcellularLocation>
</comment>
<evidence type="ECO:0000256" key="5">
    <source>
        <dbReference type="SAM" id="Phobius"/>
    </source>
</evidence>
<feature type="transmembrane region" description="Helical" evidence="5">
    <location>
        <begin position="178"/>
        <end position="197"/>
    </location>
</feature>
<evidence type="ECO:0000313" key="7">
    <source>
        <dbReference type="EMBL" id="KKU80760.1"/>
    </source>
</evidence>
<evidence type="ECO:0000313" key="8">
    <source>
        <dbReference type="Proteomes" id="UP000034212"/>
    </source>
</evidence>
<keyword evidence="2 5" id="KW-0812">Transmembrane</keyword>
<organism evidence="7 8">
    <name type="scientific">Candidatus Gottesmanbacteria bacterium GW2011_GWA1_47_8</name>
    <dbReference type="NCBI Taxonomy" id="1618438"/>
    <lineage>
        <taxon>Bacteria</taxon>
        <taxon>Candidatus Gottesmaniibacteriota</taxon>
    </lineage>
</organism>
<keyword evidence="4 5" id="KW-0472">Membrane</keyword>
<feature type="transmembrane region" description="Helical" evidence="5">
    <location>
        <begin position="72"/>
        <end position="93"/>
    </location>
</feature>
<reference evidence="7 8" key="1">
    <citation type="journal article" date="2015" name="Nature">
        <title>rRNA introns, odd ribosomes, and small enigmatic genomes across a large radiation of phyla.</title>
        <authorList>
            <person name="Brown C.T."/>
            <person name="Hug L.A."/>
            <person name="Thomas B.C."/>
            <person name="Sharon I."/>
            <person name="Castelle C.J."/>
            <person name="Singh A."/>
            <person name="Wilkins M.J."/>
            <person name="Williams K.H."/>
            <person name="Banfield J.F."/>
        </authorList>
    </citation>
    <scope>NUCLEOTIDE SEQUENCE [LARGE SCALE GENOMIC DNA]</scope>
</reference>
<keyword evidence="3 5" id="KW-1133">Transmembrane helix</keyword>
<comment type="caution">
    <text evidence="7">The sequence shown here is derived from an EMBL/GenBank/DDBJ whole genome shotgun (WGS) entry which is preliminary data.</text>
</comment>
<protein>
    <recommendedName>
        <fullName evidence="6">Yip1 domain-containing protein</fullName>
    </recommendedName>
</protein>
<evidence type="ECO:0000259" key="6">
    <source>
        <dbReference type="Pfam" id="PF04893"/>
    </source>
</evidence>